<dbReference type="GO" id="GO:0016705">
    <property type="term" value="F:oxidoreductase activity, acting on paired donors, with incorporation or reduction of molecular oxygen"/>
    <property type="evidence" value="ECO:0007669"/>
    <property type="project" value="InterPro"/>
</dbReference>
<keyword evidence="2 5" id="KW-0479">Metal-binding</keyword>
<evidence type="ECO:0000256" key="3">
    <source>
        <dbReference type="ARBA" id="ARBA00023002"/>
    </source>
</evidence>
<keyword evidence="4 5" id="KW-0408">Iron</keyword>
<evidence type="ECO:0000256" key="5">
    <source>
        <dbReference type="PIRSR" id="PIRSR602401-1"/>
    </source>
</evidence>
<dbReference type="PROSITE" id="PS00086">
    <property type="entry name" value="CYTOCHROME_P450"/>
    <property type="match status" value="1"/>
</dbReference>
<dbReference type="InterPro" id="IPR001128">
    <property type="entry name" value="Cyt_P450"/>
</dbReference>
<comment type="caution">
    <text evidence="7">The sequence shown here is derived from an EMBL/GenBank/DDBJ whole genome shotgun (WGS) entry which is preliminary data.</text>
</comment>
<dbReference type="GO" id="GO:0006629">
    <property type="term" value="P:lipid metabolic process"/>
    <property type="evidence" value="ECO:0007669"/>
    <property type="project" value="UniProtKB-ARBA"/>
</dbReference>
<dbReference type="Pfam" id="PF00067">
    <property type="entry name" value="p450"/>
    <property type="match status" value="1"/>
</dbReference>
<dbReference type="GO" id="GO:0020037">
    <property type="term" value="F:heme binding"/>
    <property type="evidence" value="ECO:0007669"/>
    <property type="project" value="InterPro"/>
</dbReference>
<sequence>MEHFISLLASLISTFLISLRWTELCLVLFLSFFSLGCYSIIKKQKNQVFIRWPIVDVLPSLLQNVHRVHDWSAELSAVVGGTIVGRGPIFGNLEVLFTCDPQNVEHMVKTKFNNYQKGPEFLETFSLIGKGIFNVGFDEWLAQRKMAHPRFTSKTFRNTVASVSHAIVQDALLPLLSHVAKNEWIVDLEDVFLRYSYDSTFRVIFGGNSNNLSIEFPENELGNAIDEGTEAMFFRNVTPSPWWKLLRWLKLGKEKKLIEAAKIVDKHLYQYISSKRNELNQGVEANDLLAAYMTSNKNPITSKSPSLTFDDKFLRDTALTFLFAGRDSTGTALTWFFWSISKSPRVEEKILQELKEVLASKHTNGDTEEQKSSLKVFNSEELKDLVYLHAALCEALRLYPPLPMNQRIAVNDDVLPNGTVVKQRTKILISYYAMARMEWVWGEDCHEFKPERWIDENGKLSPEPLTKLFTFNAGIRNCIGKEMAFTQMKAVVASMMFNFKVELVEGQVMKSKPSLVLHTKNGMKVRIKKRASLL</sequence>
<keyword evidence="5 6" id="KW-0349">Heme</keyword>
<comment type="cofactor">
    <cofactor evidence="5">
        <name>heme</name>
        <dbReference type="ChEBI" id="CHEBI:30413"/>
    </cofactor>
</comment>
<accession>A0AAD4T9W8</accession>
<name>A0AAD4T9W8_9MAGN</name>
<dbReference type="InterPro" id="IPR017972">
    <property type="entry name" value="Cyt_P450_CS"/>
</dbReference>
<gene>
    <name evidence="7" type="ORF">MKW98_023329</name>
</gene>
<keyword evidence="6" id="KW-0503">Monooxygenase</keyword>
<dbReference type="Proteomes" id="UP001202328">
    <property type="component" value="Unassembled WGS sequence"/>
</dbReference>
<dbReference type="Gene3D" id="1.10.630.10">
    <property type="entry name" value="Cytochrome P450"/>
    <property type="match status" value="1"/>
</dbReference>
<evidence type="ECO:0000256" key="2">
    <source>
        <dbReference type="ARBA" id="ARBA00022723"/>
    </source>
</evidence>
<dbReference type="SUPFAM" id="SSF48264">
    <property type="entry name" value="Cytochrome P450"/>
    <property type="match status" value="1"/>
</dbReference>
<keyword evidence="8" id="KW-1185">Reference proteome</keyword>
<evidence type="ECO:0000313" key="8">
    <source>
        <dbReference type="Proteomes" id="UP001202328"/>
    </source>
</evidence>
<dbReference type="PANTHER" id="PTHR24296">
    <property type="entry name" value="CYTOCHROME P450"/>
    <property type="match status" value="1"/>
</dbReference>
<dbReference type="AlphaFoldDB" id="A0AAD4T9W8"/>
<dbReference type="InterPro" id="IPR002401">
    <property type="entry name" value="Cyt_P450_E_grp-I"/>
</dbReference>
<evidence type="ECO:0000256" key="1">
    <source>
        <dbReference type="ARBA" id="ARBA00010617"/>
    </source>
</evidence>
<dbReference type="PRINTS" id="PR00385">
    <property type="entry name" value="P450"/>
</dbReference>
<dbReference type="EMBL" id="JAJJMB010003142">
    <property type="protein sequence ID" value="KAI3949392.1"/>
    <property type="molecule type" value="Genomic_DNA"/>
</dbReference>
<dbReference type="CDD" id="cd11064">
    <property type="entry name" value="CYP86A"/>
    <property type="match status" value="1"/>
</dbReference>
<dbReference type="GO" id="GO:0004497">
    <property type="term" value="F:monooxygenase activity"/>
    <property type="evidence" value="ECO:0007669"/>
    <property type="project" value="UniProtKB-KW"/>
</dbReference>
<evidence type="ECO:0000256" key="6">
    <source>
        <dbReference type="RuleBase" id="RU000461"/>
    </source>
</evidence>
<evidence type="ECO:0000256" key="4">
    <source>
        <dbReference type="ARBA" id="ARBA00023004"/>
    </source>
</evidence>
<dbReference type="InterPro" id="IPR036396">
    <property type="entry name" value="Cyt_P450_sf"/>
</dbReference>
<feature type="binding site" description="axial binding residue" evidence="5">
    <location>
        <position position="478"/>
    </location>
    <ligand>
        <name>heme</name>
        <dbReference type="ChEBI" id="CHEBI:30413"/>
    </ligand>
    <ligandPart>
        <name>Fe</name>
        <dbReference type="ChEBI" id="CHEBI:18248"/>
    </ligandPart>
</feature>
<evidence type="ECO:0008006" key="9">
    <source>
        <dbReference type="Google" id="ProtNLM"/>
    </source>
</evidence>
<protein>
    <recommendedName>
        <fullName evidence="9">Cytochrome P450</fullName>
    </recommendedName>
</protein>
<dbReference type="GO" id="GO:0005506">
    <property type="term" value="F:iron ion binding"/>
    <property type="evidence" value="ECO:0007669"/>
    <property type="project" value="InterPro"/>
</dbReference>
<comment type="similarity">
    <text evidence="1 6">Belongs to the cytochrome P450 family.</text>
</comment>
<proteinExistence type="inferred from homology"/>
<reference evidence="7" key="1">
    <citation type="submission" date="2022-04" db="EMBL/GenBank/DDBJ databases">
        <title>A functionally conserved STORR gene fusion in Papaver species that diverged 16.8 million years ago.</title>
        <authorList>
            <person name="Catania T."/>
        </authorList>
    </citation>
    <scope>NUCLEOTIDE SEQUENCE</scope>
    <source>
        <strain evidence="7">S-188037</strain>
    </source>
</reference>
<dbReference type="PRINTS" id="PR00463">
    <property type="entry name" value="EP450I"/>
</dbReference>
<organism evidence="7 8">
    <name type="scientific">Papaver atlanticum</name>
    <dbReference type="NCBI Taxonomy" id="357466"/>
    <lineage>
        <taxon>Eukaryota</taxon>
        <taxon>Viridiplantae</taxon>
        <taxon>Streptophyta</taxon>
        <taxon>Embryophyta</taxon>
        <taxon>Tracheophyta</taxon>
        <taxon>Spermatophyta</taxon>
        <taxon>Magnoliopsida</taxon>
        <taxon>Ranunculales</taxon>
        <taxon>Papaveraceae</taxon>
        <taxon>Papaveroideae</taxon>
        <taxon>Papaver</taxon>
    </lineage>
</organism>
<evidence type="ECO:0000313" key="7">
    <source>
        <dbReference type="EMBL" id="KAI3949392.1"/>
    </source>
</evidence>
<dbReference type="GO" id="GO:0033075">
    <property type="term" value="P:isoquinoline alkaloid biosynthetic process"/>
    <property type="evidence" value="ECO:0007669"/>
    <property type="project" value="UniProtKB-ARBA"/>
</dbReference>
<keyword evidence="3 6" id="KW-0560">Oxidoreductase</keyword>